<organism evidence="6 7">
    <name type="scientific">Streptantibioticus rubrisoli</name>
    <dbReference type="NCBI Taxonomy" id="1387313"/>
    <lineage>
        <taxon>Bacteria</taxon>
        <taxon>Bacillati</taxon>
        <taxon>Actinomycetota</taxon>
        <taxon>Actinomycetes</taxon>
        <taxon>Kitasatosporales</taxon>
        <taxon>Streptomycetaceae</taxon>
        <taxon>Streptantibioticus</taxon>
    </lineage>
</organism>
<dbReference type="SUPFAM" id="SSF51905">
    <property type="entry name" value="FAD/NAD(P)-binding domain"/>
    <property type="match status" value="1"/>
</dbReference>
<dbReference type="Gene3D" id="3.50.50.60">
    <property type="entry name" value="FAD/NAD(P)-binding domain"/>
    <property type="match status" value="1"/>
</dbReference>
<keyword evidence="4 6" id="KW-0503">Monooxygenase</keyword>
<evidence type="ECO:0000256" key="2">
    <source>
        <dbReference type="ARBA" id="ARBA00022827"/>
    </source>
</evidence>
<dbReference type="GO" id="GO:0004497">
    <property type="term" value="F:monooxygenase activity"/>
    <property type="evidence" value="ECO:0007669"/>
    <property type="project" value="UniProtKB-KW"/>
</dbReference>
<dbReference type="Pfam" id="PF01494">
    <property type="entry name" value="FAD_binding_3"/>
    <property type="match status" value="2"/>
</dbReference>
<feature type="domain" description="FAD-binding" evidence="5">
    <location>
        <begin position="4"/>
        <end position="199"/>
    </location>
</feature>
<dbReference type="PRINTS" id="PR00420">
    <property type="entry name" value="RNGMNOXGNASE"/>
</dbReference>
<dbReference type="InterPro" id="IPR002938">
    <property type="entry name" value="FAD-bd"/>
</dbReference>
<evidence type="ECO:0000313" key="7">
    <source>
        <dbReference type="Proteomes" id="UP001206206"/>
    </source>
</evidence>
<dbReference type="EMBL" id="JANFNH010000031">
    <property type="protein sequence ID" value="MCQ4044746.1"/>
    <property type="molecule type" value="Genomic_DNA"/>
</dbReference>
<accession>A0ABT1PIY8</accession>
<evidence type="ECO:0000313" key="6">
    <source>
        <dbReference type="EMBL" id="MCQ4044746.1"/>
    </source>
</evidence>
<gene>
    <name evidence="6" type="ORF">NON19_22630</name>
</gene>
<keyword evidence="2" id="KW-0274">FAD</keyword>
<proteinExistence type="predicted"/>
<comment type="caution">
    <text evidence="6">The sequence shown here is derived from an EMBL/GenBank/DDBJ whole genome shotgun (WGS) entry which is preliminary data.</text>
</comment>
<feature type="domain" description="FAD-binding" evidence="5">
    <location>
        <begin position="318"/>
        <end position="364"/>
    </location>
</feature>
<dbReference type="InterPro" id="IPR036188">
    <property type="entry name" value="FAD/NAD-bd_sf"/>
</dbReference>
<dbReference type="Proteomes" id="UP001206206">
    <property type="component" value="Unassembled WGS sequence"/>
</dbReference>
<keyword evidence="1" id="KW-0285">Flavoprotein</keyword>
<dbReference type="RefSeq" id="WP_255930742.1">
    <property type="nucleotide sequence ID" value="NZ_JANFNH010000031.1"/>
</dbReference>
<sequence>MSDFRVAIAGGGLAGMTLARHLHHHGLDVVVHERDADLLTRNPGYRLHINSTGTTALKSVLDPRLWELFVATAGMPRQQIRHFDEQLNPSLIRDTSGSAGDGKATGDVPEHLVADRSTMRKILYTGLEKRMRFGARVIGYRHNPGARVTVCLSNGENDEADVLVGANGINSAVRAQLLPHASVIDRGVRHIAARIPLTAATKREIPDELYSLFTLVSDSQHDMINFGPLERSNPRSPLVAERDEAFRCEVGNDFALSIFSSLTTRLPADAELSKAHPEALRRYVLKRIASWHPGVVELVRMWTLDTVQPLALRRSVPTSPWAPTNITVIGDAIHAMSPALGIGANTALRDAQVLGAELVAAAMGGKPLLTAVSDYEHTMRGYAFDAVRASAAMGERIIGHAPLPART</sequence>
<dbReference type="PANTHER" id="PTHR47178:SF5">
    <property type="entry name" value="FAD-BINDING DOMAIN-CONTAINING PROTEIN"/>
    <property type="match status" value="1"/>
</dbReference>
<reference evidence="6 7" key="1">
    <citation type="submission" date="2022-06" db="EMBL/GenBank/DDBJ databases">
        <title>Draft genome sequence of type strain Streptomyces rubrisoli DSM 42083.</title>
        <authorList>
            <person name="Duangmal K."/>
            <person name="Klaysubun C."/>
        </authorList>
    </citation>
    <scope>NUCLEOTIDE SEQUENCE [LARGE SCALE GENOMIC DNA]</scope>
    <source>
        <strain evidence="6 7">DSM 42083</strain>
    </source>
</reference>
<keyword evidence="7" id="KW-1185">Reference proteome</keyword>
<evidence type="ECO:0000256" key="4">
    <source>
        <dbReference type="ARBA" id="ARBA00023033"/>
    </source>
</evidence>
<evidence type="ECO:0000256" key="3">
    <source>
        <dbReference type="ARBA" id="ARBA00023002"/>
    </source>
</evidence>
<evidence type="ECO:0000259" key="5">
    <source>
        <dbReference type="Pfam" id="PF01494"/>
    </source>
</evidence>
<evidence type="ECO:0000256" key="1">
    <source>
        <dbReference type="ARBA" id="ARBA00022630"/>
    </source>
</evidence>
<protein>
    <submittedName>
        <fullName evidence="6">FAD-dependent monooxygenase</fullName>
    </submittedName>
</protein>
<keyword evidence="3" id="KW-0560">Oxidoreductase</keyword>
<dbReference type="PANTHER" id="PTHR47178">
    <property type="entry name" value="MONOOXYGENASE, FAD-BINDING"/>
    <property type="match status" value="1"/>
</dbReference>
<name>A0ABT1PIY8_9ACTN</name>